<evidence type="ECO:0000313" key="6">
    <source>
        <dbReference type="EMBL" id="QUT05875.1"/>
    </source>
</evidence>
<gene>
    <name evidence="4 6" type="primary">msrA</name>
    <name evidence="6" type="ORF">KFK14_23580</name>
</gene>
<protein>
    <recommendedName>
        <fullName evidence="4">Peptide methionine sulfoxide reductase MsrA</fullName>
        <shortName evidence="4">Protein-methionine-S-oxide reductase</shortName>
        <ecNumber evidence="4">1.8.4.11</ecNumber>
    </recommendedName>
    <alternativeName>
        <fullName evidence="4">Peptide-methionine (S)-S-oxide reductase</fullName>
        <shortName evidence="4">Peptide Met(O) reductase</shortName>
    </alternativeName>
</protein>
<comment type="function">
    <text evidence="4">Has an important function as a repair enzyme for proteins that have been inactivated by oxidation. Catalyzes the reversible oxidation-reduction of methionine sulfoxide in proteins to methionine.</text>
</comment>
<reference evidence="6" key="1">
    <citation type="submission" date="2021-04" db="EMBL/GenBank/DDBJ databases">
        <title>Isolation of p-tert-butylphenol degrading bacteria Sphingobium phenoxybenzoativorans Tas13 from active sludge.</title>
        <authorList>
            <person name="Li Y."/>
        </authorList>
    </citation>
    <scope>NUCLEOTIDE SEQUENCE</scope>
    <source>
        <strain evidence="6">Tas13</strain>
    </source>
</reference>
<evidence type="ECO:0000256" key="3">
    <source>
        <dbReference type="ARBA" id="ARBA00048782"/>
    </source>
</evidence>
<dbReference type="InterPro" id="IPR002569">
    <property type="entry name" value="Met_Sox_Rdtase_MsrA_dom"/>
</dbReference>
<sequence>MTSQPSHRPDIAVSSRPARLRRALRQRFSPFLLAAAVGGGLTGGVWALSPGLLPPALAAESAVLAPVPKIDAVPARKLETAVFAGGCYWGVEGVFSHVKGVKLAVSGFAGGPRAMKVDYDRVGEGDTGYAESVRVTYDPQVVSYGALLRIFFSVIADPTTLNYQGPDHGTQYRSALFPLNAEQAKAANAYLAQLGQAKLWNGPIVTKVERFTGFQDGPAYHQNFLERNPRHPYILRWDAQKVAALKQLFPQNYSERPSA</sequence>
<comment type="catalytic activity">
    <reaction evidence="3 4">
        <text>[thioredoxin]-disulfide + L-methionine + H2O = L-methionine (S)-S-oxide + [thioredoxin]-dithiol</text>
        <dbReference type="Rhea" id="RHEA:19993"/>
        <dbReference type="Rhea" id="RHEA-COMP:10698"/>
        <dbReference type="Rhea" id="RHEA-COMP:10700"/>
        <dbReference type="ChEBI" id="CHEBI:15377"/>
        <dbReference type="ChEBI" id="CHEBI:29950"/>
        <dbReference type="ChEBI" id="CHEBI:50058"/>
        <dbReference type="ChEBI" id="CHEBI:57844"/>
        <dbReference type="ChEBI" id="CHEBI:58772"/>
        <dbReference type="EC" id="1.8.4.11"/>
    </reaction>
</comment>
<dbReference type="SUPFAM" id="SSF55068">
    <property type="entry name" value="Peptide methionine sulfoxide reductase"/>
    <property type="match status" value="1"/>
</dbReference>
<keyword evidence="1 4" id="KW-0560">Oxidoreductase</keyword>
<feature type="active site" evidence="4">
    <location>
        <position position="87"/>
    </location>
</feature>
<dbReference type="NCBIfam" id="TIGR00401">
    <property type="entry name" value="msrA"/>
    <property type="match status" value="1"/>
</dbReference>
<dbReference type="Proteomes" id="UP000681425">
    <property type="component" value="Chromosome"/>
</dbReference>
<dbReference type="HAMAP" id="MF_01401">
    <property type="entry name" value="MsrA"/>
    <property type="match status" value="1"/>
</dbReference>
<comment type="similarity">
    <text evidence="4">Belongs to the MsrA Met sulfoxide reductase family.</text>
</comment>
<keyword evidence="7" id="KW-1185">Reference proteome</keyword>
<dbReference type="KEGG" id="spph:KFK14_23580"/>
<evidence type="ECO:0000256" key="4">
    <source>
        <dbReference type="HAMAP-Rule" id="MF_01401"/>
    </source>
</evidence>
<proteinExistence type="inferred from homology"/>
<evidence type="ECO:0000256" key="1">
    <source>
        <dbReference type="ARBA" id="ARBA00023002"/>
    </source>
</evidence>
<comment type="catalytic activity">
    <reaction evidence="2 4">
        <text>L-methionyl-[protein] + [thioredoxin]-disulfide + H2O = L-methionyl-(S)-S-oxide-[protein] + [thioredoxin]-dithiol</text>
        <dbReference type="Rhea" id="RHEA:14217"/>
        <dbReference type="Rhea" id="RHEA-COMP:10698"/>
        <dbReference type="Rhea" id="RHEA-COMP:10700"/>
        <dbReference type="Rhea" id="RHEA-COMP:12313"/>
        <dbReference type="Rhea" id="RHEA-COMP:12315"/>
        <dbReference type="ChEBI" id="CHEBI:15377"/>
        <dbReference type="ChEBI" id="CHEBI:16044"/>
        <dbReference type="ChEBI" id="CHEBI:29950"/>
        <dbReference type="ChEBI" id="CHEBI:44120"/>
        <dbReference type="ChEBI" id="CHEBI:50058"/>
        <dbReference type="EC" id="1.8.4.11"/>
    </reaction>
</comment>
<dbReference type="EMBL" id="CP073910">
    <property type="protein sequence ID" value="QUT05875.1"/>
    <property type="molecule type" value="Genomic_DNA"/>
</dbReference>
<evidence type="ECO:0000256" key="2">
    <source>
        <dbReference type="ARBA" id="ARBA00047806"/>
    </source>
</evidence>
<dbReference type="PANTHER" id="PTHR43774:SF1">
    <property type="entry name" value="PEPTIDE METHIONINE SULFOXIDE REDUCTASE MSRA 2"/>
    <property type="match status" value="1"/>
</dbReference>
<dbReference type="AlphaFoldDB" id="A0A975Q1E6"/>
<dbReference type="EC" id="1.8.4.11" evidence="4"/>
<dbReference type="Gene3D" id="3.30.1060.10">
    <property type="entry name" value="Peptide methionine sulphoxide reductase MsrA"/>
    <property type="match status" value="1"/>
</dbReference>
<dbReference type="GO" id="GO:0008113">
    <property type="term" value="F:peptide-methionine (S)-S-oxide reductase activity"/>
    <property type="evidence" value="ECO:0007669"/>
    <property type="project" value="UniProtKB-UniRule"/>
</dbReference>
<organism evidence="6 7">
    <name type="scientific">Sphingobium phenoxybenzoativorans</name>
    <dbReference type="NCBI Taxonomy" id="1592790"/>
    <lineage>
        <taxon>Bacteria</taxon>
        <taxon>Pseudomonadati</taxon>
        <taxon>Pseudomonadota</taxon>
        <taxon>Alphaproteobacteria</taxon>
        <taxon>Sphingomonadales</taxon>
        <taxon>Sphingomonadaceae</taxon>
        <taxon>Sphingobium</taxon>
    </lineage>
</organism>
<name>A0A975Q1E6_9SPHN</name>
<accession>A0A975Q1E6</accession>
<feature type="domain" description="Peptide methionine sulphoxide reductase MsrA" evidence="5">
    <location>
        <begin position="80"/>
        <end position="233"/>
    </location>
</feature>
<dbReference type="Pfam" id="PF01625">
    <property type="entry name" value="PMSR"/>
    <property type="match status" value="1"/>
</dbReference>
<evidence type="ECO:0000313" key="7">
    <source>
        <dbReference type="Proteomes" id="UP000681425"/>
    </source>
</evidence>
<dbReference type="PANTHER" id="PTHR43774">
    <property type="entry name" value="PEPTIDE METHIONINE SULFOXIDE REDUCTASE"/>
    <property type="match status" value="1"/>
</dbReference>
<evidence type="ECO:0000259" key="5">
    <source>
        <dbReference type="Pfam" id="PF01625"/>
    </source>
</evidence>
<dbReference type="InterPro" id="IPR036509">
    <property type="entry name" value="Met_Sox_Rdtase_MsrA_sf"/>
</dbReference>